<keyword evidence="1" id="KW-0805">Transcription regulation</keyword>
<dbReference type="InterPro" id="IPR046955">
    <property type="entry name" value="PHR1-like"/>
</dbReference>
<dbReference type="FunFam" id="1.10.10.60:FF:000007">
    <property type="entry name" value="Two-component response regulator"/>
    <property type="match status" value="1"/>
</dbReference>
<keyword evidence="2" id="KW-0804">Transcription</keyword>
<dbReference type="InterPro" id="IPR009057">
    <property type="entry name" value="Homeodomain-like_sf"/>
</dbReference>
<dbReference type="EMBL" id="JALJOU010000030">
    <property type="protein sequence ID" value="KAK9835030.1"/>
    <property type="molecule type" value="Genomic_DNA"/>
</dbReference>
<dbReference type="GO" id="GO:0003700">
    <property type="term" value="F:DNA-binding transcription factor activity"/>
    <property type="evidence" value="ECO:0007669"/>
    <property type="project" value="InterPro"/>
</dbReference>
<dbReference type="PROSITE" id="PS51294">
    <property type="entry name" value="HTH_MYB"/>
    <property type="match status" value="1"/>
</dbReference>
<dbReference type="InterPro" id="IPR001005">
    <property type="entry name" value="SANT/Myb"/>
</dbReference>
<dbReference type="Gene3D" id="1.10.10.60">
    <property type="entry name" value="Homeodomain-like"/>
    <property type="match status" value="1"/>
</dbReference>
<dbReference type="InterPro" id="IPR017930">
    <property type="entry name" value="Myb_dom"/>
</dbReference>
<dbReference type="Pfam" id="PF00249">
    <property type="entry name" value="Myb_DNA-binding"/>
    <property type="match status" value="1"/>
</dbReference>
<dbReference type="AlphaFoldDB" id="A0AAW1RNA8"/>
<evidence type="ECO:0000313" key="5">
    <source>
        <dbReference type="EMBL" id="KAK9835030.1"/>
    </source>
</evidence>
<dbReference type="Proteomes" id="UP001445335">
    <property type="component" value="Unassembled WGS sequence"/>
</dbReference>
<keyword evidence="3" id="KW-0539">Nucleus</keyword>
<evidence type="ECO:0000256" key="2">
    <source>
        <dbReference type="ARBA" id="ARBA00023163"/>
    </source>
</evidence>
<gene>
    <name evidence="5" type="ORF">WJX81_005433</name>
</gene>
<evidence type="ECO:0000313" key="6">
    <source>
        <dbReference type="Proteomes" id="UP001445335"/>
    </source>
</evidence>
<organism evidence="5 6">
    <name type="scientific">Elliptochloris bilobata</name>
    <dbReference type="NCBI Taxonomy" id="381761"/>
    <lineage>
        <taxon>Eukaryota</taxon>
        <taxon>Viridiplantae</taxon>
        <taxon>Chlorophyta</taxon>
        <taxon>core chlorophytes</taxon>
        <taxon>Trebouxiophyceae</taxon>
        <taxon>Trebouxiophyceae incertae sedis</taxon>
        <taxon>Elliptochloris clade</taxon>
        <taxon>Elliptochloris</taxon>
    </lineage>
</organism>
<protein>
    <recommendedName>
        <fullName evidence="4">HTH myb-type domain-containing protein</fullName>
    </recommendedName>
</protein>
<name>A0AAW1RNA8_9CHLO</name>
<evidence type="ECO:0000256" key="3">
    <source>
        <dbReference type="ARBA" id="ARBA00023242"/>
    </source>
</evidence>
<evidence type="ECO:0000256" key="1">
    <source>
        <dbReference type="ARBA" id="ARBA00023015"/>
    </source>
</evidence>
<dbReference type="GO" id="GO:0003677">
    <property type="term" value="F:DNA binding"/>
    <property type="evidence" value="ECO:0007669"/>
    <property type="project" value="InterPro"/>
</dbReference>
<dbReference type="PANTHER" id="PTHR31499">
    <property type="entry name" value="MYB FAMILY TRANSCRIPTION FACTOR PHL11"/>
    <property type="match status" value="1"/>
</dbReference>
<sequence length="164" mass="17656">MRVHADACCVSPEECSAFRGGPRAALAGEKRPRLRWNPQLHALFVSAVTSLGGPDKAQPRTIQQAMRVEGLTLFHVKSHLQKYRRSLRADADALDASGEPHKRSAGAAQLVLQKQLEAHMEVRLEEAHALGAHGGCGAAEAALAATHSCSSGSHDLLVNVWPWM</sequence>
<accession>A0AAW1RNA8</accession>
<dbReference type="NCBIfam" id="TIGR01557">
    <property type="entry name" value="myb_SHAQKYF"/>
    <property type="match status" value="1"/>
</dbReference>
<reference evidence="5 6" key="1">
    <citation type="journal article" date="2024" name="Nat. Commun.">
        <title>Phylogenomics reveals the evolutionary origins of lichenization in chlorophyte algae.</title>
        <authorList>
            <person name="Puginier C."/>
            <person name="Libourel C."/>
            <person name="Otte J."/>
            <person name="Skaloud P."/>
            <person name="Haon M."/>
            <person name="Grisel S."/>
            <person name="Petersen M."/>
            <person name="Berrin J.G."/>
            <person name="Delaux P.M."/>
            <person name="Dal Grande F."/>
            <person name="Keller J."/>
        </authorList>
    </citation>
    <scope>NUCLEOTIDE SEQUENCE [LARGE SCALE GENOMIC DNA]</scope>
    <source>
        <strain evidence="5 6">SAG 245.80</strain>
    </source>
</reference>
<dbReference type="PANTHER" id="PTHR31499:SF43">
    <property type="entry name" value="MYB FAMILY TRANSCRIPTION FACTOR APL"/>
    <property type="match status" value="1"/>
</dbReference>
<feature type="domain" description="HTH myb-type" evidence="4">
    <location>
        <begin position="28"/>
        <end position="88"/>
    </location>
</feature>
<keyword evidence="6" id="KW-1185">Reference proteome</keyword>
<comment type="caution">
    <text evidence="5">The sequence shown here is derived from an EMBL/GenBank/DDBJ whole genome shotgun (WGS) entry which is preliminary data.</text>
</comment>
<proteinExistence type="predicted"/>
<dbReference type="SUPFAM" id="SSF46689">
    <property type="entry name" value="Homeodomain-like"/>
    <property type="match status" value="1"/>
</dbReference>
<evidence type="ECO:0000259" key="4">
    <source>
        <dbReference type="PROSITE" id="PS51294"/>
    </source>
</evidence>
<dbReference type="InterPro" id="IPR006447">
    <property type="entry name" value="Myb_dom_plants"/>
</dbReference>